<dbReference type="AlphaFoldDB" id="A0A3B0C6Z7"/>
<dbReference type="Gene3D" id="2.60.40.10">
    <property type="entry name" value="Immunoglobulins"/>
    <property type="match status" value="1"/>
</dbReference>
<accession>A0A3B0C6Z7</accession>
<dbReference type="Pfam" id="PF13585">
    <property type="entry name" value="CHU_C"/>
    <property type="match status" value="1"/>
</dbReference>
<comment type="caution">
    <text evidence="1">The sequence shown here is derived from an EMBL/GenBank/DDBJ whole genome shotgun (WGS) entry which is preliminary data.</text>
</comment>
<dbReference type="OrthoDB" id="9813840at2"/>
<proteinExistence type="predicted"/>
<reference evidence="1 2" key="1">
    <citation type="submission" date="2018-10" db="EMBL/GenBank/DDBJ databases">
        <title>Ulvibacterium marinum gen. nov., sp. nov., a novel marine bacterium of the family Flavobacteriaceae, isolated from a culture of the green alga Ulva prolifera.</title>
        <authorList>
            <person name="Zhang Z."/>
        </authorList>
    </citation>
    <scope>NUCLEOTIDE SEQUENCE [LARGE SCALE GENOMIC DNA]</scope>
    <source>
        <strain evidence="1 2">CCMM003</strain>
    </source>
</reference>
<dbReference type="Proteomes" id="UP000276603">
    <property type="component" value="Unassembled WGS sequence"/>
</dbReference>
<organism evidence="1 2">
    <name type="scientific">Ulvibacterium marinum</name>
    <dbReference type="NCBI Taxonomy" id="2419782"/>
    <lineage>
        <taxon>Bacteria</taxon>
        <taxon>Pseudomonadati</taxon>
        <taxon>Bacteroidota</taxon>
        <taxon>Flavobacteriia</taxon>
        <taxon>Flavobacteriales</taxon>
        <taxon>Flavobacteriaceae</taxon>
        <taxon>Ulvibacterium</taxon>
    </lineage>
</organism>
<sequence>MHRKIITYLLFLLLGGLSFGQDCPRISTPQNGDIDVPVDSEIRWTPINGIIGYVVSLGTTPGGEDILNRRSSGQNNFYVPEVGLPSNTTIHVTIRLFIFGQPVKVCPGEVFTTEEITGPPPCTSLSKPLDGEAGVSANAPIRWNYAYGATGYRLSIGTAPGLNDILSDFDVGNTLSYKPSQSFPIDTTIYVGIVPYNENGDLGPCREESFLVDESVDFCEPFFDSAQGGLVTRKPDINFPDSLSICRGSLSTRAPTDDIADGFRWFRIHPDGTETFLSDGPEVDLSEIGLYRYEAYNSITIAGSTIECSATKEFSVFLSEVPVINGIDVMGQFNNREVRIDVSGSGEYEFALNDPNGPYQNSNVFTNVSERRQMVYVRDKNGCGITEGIVARELSVDDFPKFFTPNGDGINDFWQYIVPRDDGEIKVARIWIFDRYGSLIAQIDPSSQGWDGNYRGKALPSSDYWFKAVSSSNQNIRGHFTLKR</sequence>
<evidence type="ECO:0000313" key="2">
    <source>
        <dbReference type="Proteomes" id="UP000276603"/>
    </source>
</evidence>
<dbReference type="InterPro" id="IPR026341">
    <property type="entry name" value="T9SS_type_B"/>
</dbReference>
<evidence type="ECO:0000313" key="1">
    <source>
        <dbReference type="EMBL" id="RKN79999.1"/>
    </source>
</evidence>
<dbReference type="EMBL" id="RBCJ01000003">
    <property type="protein sequence ID" value="RKN79999.1"/>
    <property type="molecule type" value="Genomic_DNA"/>
</dbReference>
<gene>
    <name evidence="1" type="ORF">D7Z94_17280</name>
</gene>
<name>A0A3B0C6Z7_9FLAO</name>
<protein>
    <submittedName>
        <fullName evidence="1">Gliding motility-associated C-terminal domain-containing protein</fullName>
    </submittedName>
</protein>
<dbReference type="RefSeq" id="WP_120712810.1">
    <property type="nucleotide sequence ID" value="NZ_RBCJ01000003.1"/>
</dbReference>
<keyword evidence="2" id="KW-1185">Reference proteome</keyword>
<dbReference type="InterPro" id="IPR013783">
    <property type="entry name" value="Ig-like_fold"/>
</dbReference>
<dbReference type="NCBIfam" id="TIGR04131">
    <property type="entry name" value="Bac_Flav_CTERM"/>
    <property type="match status" value="1"/>
</dbReference>